<feature type="region of interest" description="Disordered" evidence="1">
    <location>
        <begin position="59"/>
        <end position="82"/>
    </location>
</feature>
<keyword evidence="2" id="KW-0812">Transmembrane</keyword>
<feature type="region of interest" description="Disordered" evidence="1">
    <location>
        <begin position="241"/>
        <end position="268"/>
    </location>
</feature>
<evidence type="ECO:0000256" key="1">
    <source>
        <dbReference type="SAM" id="MobiDB-lite"/>
    </source>
</evidence>
<reference evidence="4" key="1">
    <citation type="journal article" date="2011" name="Science">
        <title>The plant cell wall-decomposing machinery underlies the functional diversity of forest fungi.</title>
        <authorList>
            <person name="Eastwood D.C."/>
            <person name="Floudas D."/>
            <person name="Binder M."/>
            <person name="Majcherczyk A."/>
            <person name="Schneider P."/>
            <person name="Aerts A."/>
            <person name="Asiegbu F.O."/>
            <person name="Baker S.E."/>
            <person name="Barry K."/>
            <person name="Bendiksby M."/>
            <person name="Blumentritt M."/>
            <person name="Coutinho P.M."/>
            <person name="Cullen D."/>
            <person name="de Vries R.P."/>
            <person name="Gathman A."/>
            <person name="Goodell B."/>
            <person name="Henrissat B."/>
            <person name="Ihrmark K."/>
            <person name="Kauserud H."/>
            <person name="Kohler A."/>
            <person name="LaButti K."/>
            <person name="Lapidus A."/>
            <person name="Lavin J.L."/>
            <person name="Lee Y.-H."/>
            <person name="Lindquist E."/>
            <person name="Lilly W."/>
            <person name="Lucas S."/>
            <person name="Morin E."/>
            <person name="Murat C."/>
            <person name="Oguiza J.A."/>
            <person name="Park J."/>
            <person name="Pisabarro A.G."/>
            <person name="Riley R."/>
            <person name="Rosling A."/>
            <person name="Salamov A."/>
            <person name="Schmidt O."/>
            <person name="Schmutz J."/>
            <person name="Skrede I."/>
            <person name="Stenlid J."/>
            <person name="Wiebenga A."/>
            <person name="Xie X."/>
            <person name="Kuees U."/>
            <person name="Hibbett D.S."/>
            <person name="Hoffmeister D."/>
            <person name="Hoegberg N."/>
            <person name="Martin F."/>
            <person name="Grigoriev I.V."/>
            <person name="Watkinson S.C."/>
        </authorList>
    </citation>
    <scope>NUCLEOTIDE SEQUENCE [LARGE SCALE GENOMIC DNA]</scope>
    <source>
        <strain evidence="4">strain S7.3</strain>
    </source>
</reference>
<dbReference type="Proteomes" id="UP000008063">
    <property type="component" value="Unassembled WGS sequence"/>
</dbReference>
<keyword evidence="2" id="KW-1133">Transmembrane helix</keyword>
<feature type="transmembrane region" description="Helical" evidence="2">
    <location>
        <begin position="20"/>
        <end position="44"/>
    </location>
</feature>
<name>F8PVL5_SERL3</name>
<feature type="region of interest" description="Disordered" evidence="1">
    <location>
        <begin position="95"/>
        <end position="165"/>
    </location>
</feature>
<feature type="compositionally biased region" description="Low complexity" evidence="1">
    <location>
        <begin position="96"/>
        <end position="113"/>
    </location>
</feature>
<feature type="region of interest" description="Disordered" evidence="1">
    <location>
        <begin position="292"/>
        <end position="313"/>
    </location>
</feature>
<keyword evidence="4" id="KW-1185">Reference proteome</keyword>
<dbReference type="InParanoid" id="F8PVL5"/>
<organism evidence="4">
    <name type="scientific">Serpula lacrymans var. lacrymans (strain S7.3)</name>
    <name type="common">Dry rot fungus</name>
    <dbReference type="NCBI Taxonomy" id="936435"/>
    <lineage>
        <taxon>Eukaryota</taxon>
        <taxon>Fungi</taxon>
        <taxon>Dikarya</taxon>
        <taxon>Basidiomycota</taxon>
        <taxon>Agaricomycotina</taxon>
        <taxon>Agaricomycetes</taxon>
        <taxon>Agaricomycetidae</taxon>
        <taxon>Boletales</taxon>
        <taxon>Coniophorineae</taxon>
        <taxon>Serpulaceae</taxon>
        <taxon>Serpula</taxon>
    </lineage>
</organism>
<protein>
    <submittedName>
        <fullName evidence="3">Uncharacterized protein</fullName>
    </submittedName>
</protein>
<feature type="compositionally biased region" description="Polar residues" evidence="1">
    <location>
        <begin position="137"/>
        <end position="146"/>
    </location>
</feature>
<evidence type="ECO:0000313" key="3">
    <source>
        <dbReference type="EMBL" id="EGN99832.1"/>
    </source>
</evidence>
<proteinExistence type="predicted"/>
<evidence type="ECO:0000313" key="4">
    <source>
        <dbReference type="Proteomes" id="UP000008063"/>
    </source>
</evidence>
<sequence>MAPPNEFQQLLSKRDGSVSSSVVVDVVAGVIGLNIFIILCWIIFRSPRYLSLRPATNAPPLARKGSSDGTVSPPPSTSLPPTYQQAVLSMHDAFMPRPRASPSRTSRPSSSSSDTTYTELPRRHSDRSSHSRDRRNTSISLDSSVPSPDGLSPVLPSHVASSLRRPRSLDTVSIYTTSSAPVELQDFFLSEPKSCSSPTSPMSSSHVIAGSTLSPVNELGASRLSTWGSRGQLVAGTAPSLHWKPHSQRRPSGSQLATVPELSRSSSPVLLPEPAHLLTLYRHSHATTYEASLSSTSGVTPREKEAVPTSPALGSPVQYPTVVPLNIWHSHSSSISESPAMHSIVSNSTIPEVPARSPLRAILENPSHT</sequence>
<feature type="compositionally biased region" description="Basic and acidic residues" evidence="1">
    <location>
        <begin position="120"/>
        <end position="136"/>
    </location>
</feature>
<evidence type="ECO:0000256" key="2">
    <source>
        <dbReference type="SAM" id="Phobius"/>
    </source>
</evidence>
<gene>
    <name evidence="3" type="ORF">SERLA73DRAFT_72617</name>
</gene>
<dbReference type="AlphaFoldDB" id="F8PVL5"/>
<dbReference type="EMBL" id="GL945479">
    <property type="protein sequence ID" value="EGN99832.1"/>
    <property type="molecule type" value="Genomic_DNA"/>
</dbReference>
<dbReference type="HOGENOM" id="CLU_750404_0_0_1"/>
<accession>F8PVL5</accession>
<feature type="compositionally biased region" description="Polar residues" evidence="1">
    <location>
        <begin position="250"/>
        <end position="268"/>
    </location>
</feature>
<keyword evidence="2" id="KW-0472">Membrane</keyword>